<feature type="transmembrane region" description="Helical" evidence="1">
    <location>
        <begin position="12"/>
        <end position="35"/>
    </location>
</feature>
<dbReference type="RefSeq" id="WP_190889223.1">
    <property type="nucleotide sequence ID" value="NZ_JACWZY010000021.1"/>
</dbReference>
<dbReference type="Proteomes" id="UP000598820">
    <property type="component" value="Unassembled WGS sequence"/>
</dbReference>
<proteinExistence type="predicted"/>
<evidence type="ECO:0000256" key="1">
    <source>
        <dbReference type="SAM" id="Phobius"/>
    </source>
</evidence>
<keyword evidence="1" id="KW-1133">Transmembrane helix</keyword>
<evidence type="ECO:0000313" key="3">
    <source>
        <dbReference type="Proteomes" id="UP000598820"/>
    </source>
</evidence>
<dbReference type="EMBL" id="JACWZY010000021">
    <property type="protein sequence ID" value="MBD2703374.1"/>
    <property type="molecule type" value="Genomic_DNA"/>
</dbReference>
<dbReference type="AlphaFoldDB" id="A0A926XYT1"/>
<reference evidence="2" key="1">
    <citation type="submission" date="2020-09" db="EMBL/GenBank/DDBJ databases">
        <authorList>
            <person name="Kim M.K."/>
        </authorList>
    </citation>
    <scope>NUCLEOTIDE SEQUENCE</scope>
    <source>
        <strain evidence="2">BT702</strain>
    </source>
</reference>
<comment type="caution">
    <text evidence="2">The sequence shown here is derived from an EMBL/GenBank/DDBJ whole genome shotgun (WGS) entry which is preliminary data.</text>
</comment>
<keyword evidence="3" id="KW-1185">Reference proteome</keyword>
<keyword evidence="1" id="KW-0812">Transmembrane</keyword>
<protein>
    <submittedName>
        <fullName evidence="2">Uncharacterized protein</fullName>
    </submittedName>
</protein>
<organism evidence="2 3">
    <name type="scientific">Spirosoma profusum</name>
    <dbReference type="NCBI Taxonomy" id="2771354"/>
    <lineage>
        <taxon>Bacteria</taxon>
        <taxon>Pseudomonadati</taxon>
        <taxon>Bacteroidota</taxon>
        <taxon>Cytophagia</taxon>
        <taxon>Cytophagales</taxon>
        <taxon>Cytophagaceae</taxon>
        <taxon>Spirosoma</taxon>
    </lineage>
</organism>
<name>A0A926XYT1_9BACT</name>
<sequence length="171" mass="19525">MKNKTMFSQYSWWDFAKVVGVTLVVYYIYVLWTYYREDIREWISNRGSQPPQPAPIEEEEDSSALYSVKSYAGVPSEQTPQPIPDDNNHTDLTGLIANQEQAFTIPLTGEVQRPAEQSLTQLLSAGQRIQTNQQGVLVANDPTDKDAERLATVINQQQEHRQAFKDISFTR</sequence>
<evidence type="ECO:0000313" key="2">
    <source>
        <dbReference type="EMBL" id="MBD2703374.1"/>
    </source>
</evidence>
<gene>
    <name evidence="2" type="ORF">IC229_22210</name>
</gene>
<keyword evidence="1" id="KW-0472">Membrane</keyword>
<accession>A0A926XYT1</accession>